<evidence type="ECO:0000313" key="1">
    <source>
        <dbReference type="EMBL" id="TJZ41202.1"/>
    </source>
</evidence>
<name>A0A4U0ML92_9ACTN</name>
<evidence type="ECO:0000313" key="2">
    <source>
        <dbReference type="Proteomes" id="UP000308697"/>
    </source>
</evidence>
<accession>A0A4U0ML92</accession>
<proteinExistence type="predicted"/>
<sequence>MPNIFSRFFLTLTGKGWAYDSVEEVREVIAKNTFETLAERARTHTKGAAGLSSSLDFQPGLVDLHDELHDVWSYLVGLADRATELGHESLAAHLADAAESTCNTLVHVAMAAEVTVPVPEVPLATR</sequence>
<dbReference type="EMBL" id="SUMB01000022">
    <property type="protein sequence ID" value="TJZ41202.1"/>
    <property type="molecule type" value="Genomic_DNA"/>
</dbReference>
<comment type="caution">
    <text evidence="1">The sequence shown here is derived from an EMBL/GenBank/DDBJ whole genome shotgun (WGS) entry which is preliminary data.</text>
</comment>
<gene>
    <name evidence="1" type="ORF">FCH28_37585</name>
</gene>
<dbReference type="OrthoDB" id="4291042at2"/>
<dbReference type="RefSeq" id="WP_136744937.1">
    <property type="nucleotide sequence ID" value="NZ_SUMB01000022.1"/>
</dbReference>
<protein>
    <submittedName>
        <fullName evidence="1">Uncharacterized protein</fullName>
    </submittedName>
</protein>
<dbReference type="AlphaFoldDB" id="A0A4U0ML92"/>
<dbReference type="Proteomes" id="UP000308697">
    <property type="component" value="Unassembled WGS sequence"/>
</dbReference>
<keyword evidence="2" id="KW-1185">Reference proteome</keyword>
<reference evidence="1 2" key="1">
    <citation type="submission" date="2019-04" db="EMBL/GenBank/DDBJ databases">
        <title>Streptomyces piniterrae sp. nov., a heliquinomycin-producing actinomycete isolated from rhizosphere soil of Pinus yunnanensis.</title>
        <authorList>
            <person name="Zhuang X."/>
            <person name="Zhao J."/>
        </authorList>
    </citation>
    <scope>NUCLEOTIDE SEQUENCE [LARGE SCALE GENOMIC DNA]</scope>
    <source>
        <strain evidence="2">jys28</strain>
    </source>
</reference>
<organism evidence="1 2">
    <name type="scientific">Streptomyces piniterrae</name>
    <dbReference type="NCBI Taxonomy" id="2571125"/>
    <lineage>
        <taxon>Bacteria</taxon>
        <taxon>Bacillati</taxon>
        <taxon>Actinomycetota</taxon>
        <taxon>Actinomycetes</taxon>
        <taxon>Kitasatosporales</taxon>
        <taxon>Streptomycetaceae</taxon>
        <taxon>Streptomyces</taxon>
    </lineage>
</organism>